<reference evidence="2 3" key="1">
    <citation type="submission" date="2017-09" db="EMBL/GenBank/DDBJ databases">
        <authorList>
            <consortium name="International Durum Wheat Genome Sequencing Consortium (IDWGSC)"/>
            <person name="Milanesi L."/>
        </authorList>
    </citation>
    <scope>NUCLEOTIDE SEQUENCE [LARGE SCALE GENOMIC DNA]</scope>
    <source>
        <strain evidence="3">cv. Svevo</strain>
    </source>
</reference>
<evidence type="ECO:0000313" key="2">
    <source>
        <dbReference type="EMBL" id="VAI52532.1"/>
    </source>
</evidence>
<proteinExistence type="predicted"/>
<accession>A0A9R0YCV4</accession>
<dbReference type="AlphaFoldDB" id="A0A9R0YCV4"/>
<evidence type="ECO:0000313" key="3">
    <source>
        <dbReference type="Proteomes" id="UP000324705"/>
    </source>
</evidence>
<protein>
    <recommendedName>
        <fullName evidence="1">F-box protein AT5G49610-like beta-propeller domain-containing protein</fullName>
    </recommendedName>
</protein>
<name>A0A9R0YCV4_TRITD</name>
<organism evidence="2 3">
    <name type="scientific">Triticum turgidum subsp. durum</name>
    <name type="common">Durum wheat</name>
    <name type="synonym">Triticum durum</name>
    <dbReference type="NCBI Taxonomy" id="4567"/>
    <lineage>
        <taxon>Eukaryota</taxon>
        <taxon>Viridiplantae</taxon>
        <taxon>Streptophyta</taxon>
        <taxon>Embryophyta</taxon>
        <taxon>Tracheophyta</taxon>
        <taxon>Spermatophyta</taxon>
        <taxon>Magnoliopsida</taxon>
        <taxon>Liliopsida</taxon>
        <taxon>Poales</taxon>
        <taxon>Poaceae</taxon>
        <taxon>BOP clade</taxon>
        <taxon>Pooideae</taxon>
        <taxon>Triticodae</taxon>
        <taxon>Triticeae</taxon>
        <taxon>Triticinae</taxon>
        <taxon>Triticum</taxon>
    </lineage>
</organism>
<gene>
    <name evidence="2" type="ORF">TRITD_6Bv1G002410</name>
</gene>
<dbReference type="OMA" id="HEMYDDS"/>
<dbReference type="Proteomes" id="UP000324705">
    <property type="component" value="Chromosome 6B"/>
</dbReference>
<dbReference type="Pfam" id="PF23635">
    <property type="entry name" value="Beta-prop_AT5G49610-like"/>
    <property type="match status" value="1"/>
</dbReference>
<keyword evidence="3" id="KW-1185">Reference proteome</keyword>
<dbReference type="InterPro" id="IPR056594">
    <property type="entry name" value="AT5G49610-like_b-prop"/>
</dbReference>
<sequence>MCIASYILVFDSTTLSFSRIQYPRGMGFPKMIMLSQAHDDFGVYLICAEELQLAIWLYKGDSWLLVDTICLHEMYDDSRISHHKLVVRHKIRHVGVNAEFVLLELDWFVLYLDIKCRTFHKAYEMTIADRHLGYYIHPFMMIWPPTFPVLKCDPGSHAA</sequence>
<feature type="domain" description="F-box protein AT5G49610-like beta-propeller" evidence="1">
    <location>
        <begin position="2"/>
        <end position="147"/>
    </location>
</feature>
<dbReference type="Gramene" id="TRITD6Bv1G002410.1">
    <property type="protein sequence ID" value="TRITD6Bv1G002410.1"/>
    <property type="gene ID" value="TRITD6Bv1G002410"/>
</dbReference>
<evidence type="ECO:0000259" key="1">
    <source>
        <dbReference type="Pfam" id="PF23635"/>
    </source>
</evidence>
<dbReference type="PANTHER" id="PTHR33207">
    <property type="entry name" value="F-BOX DOMAIN CONTAINING PROTEIN-RELATED"/>
    <property type="match status" value="1"/>
</dbReference>
<dbReference type="EMBL" id="LT934122">
    <property type="protein sequence ID" value="VAI52532.1"/>
    <property type="molecule type" value="Genomic_DNA"/>
</dbReference>